<dbReference type="OrthoDB" id="8875634at2759"/>
<dbReference type="PROSITE" id="PS51162">
    <property type="entry name" value="THYROGLOBULIN_1_2"/>
    <property type="match status" value="1"/>
</dbReference>
<feature type="signal peptide" evidence="3">
    <location>
        <begin position="1"/>
        <end position="22"/>
    </location>
</feature>
<evidence type="ECO:0000313" key="6">
    <source>
        <dbReference type="Proteomes" id="UP000887013"/>
    </source>
</evidence>
<keyword evidence="6" id="KW-1185">Reference proteome</keyword>
<evidence type="ECO:0000256" key="3">
    <source>
        <dbReference type="SAM" id="SignalP"/>
    </source>
</evidence>
<dbReference type="InterPro" id="IPR000716">
    <property type="entry name" value="Thyroglobulin_1"/>
</dbReference>
<dbReference type="Pfam" id="PF00086">
    <property type="entry name" value="Thyroglobulin_1"/>
    <property type="match status" value="1"/>
</dbReference>
<sequence>MYTTAAVFAIFFICIIPQDISAETTCQIHKRNAGGGNSLMQWDIQCDAQGDYLPLQCTVDTPKWCACYDKEGVVTSPSRSTKSCECHLARNEALRTQKPACEIPVCERSGKYQKRQCCERTKKCRCVDVTTGQTIVADTANMNLVCS</sequence>
<evidence type="ECO:0000313" key="5">
    <source>
        <dbReference type="EMBL" id="GFU46560.1"/>
    </source>
</evidence>
<proteinExistence type="predicted"/>
<comment type="caution">
    <text evidence="5">The sequence shown here is derived from an EMBL/GenBank/DDBJ whole genome shotgun (WGS) entry which is preliminary data.</text>
</comment>
<dbReference type="Gene3D" id="4.10.800.10">
    <property type="entry name" value="Thyroglobulin type-1"/>
    <property type="match status" value="2"/>
</dbReference>
<dbReference type="EMBL" id="BMAW01036982">
    <property type="protein sequence ID" value="GFU46560.1"/>
    <property type="molecule type" value="Genomic_DNA"/>
</dbReference>
<evidence type="ECO:0000256" key="1">
    <source>
        <dbReference type="ARBA" id="ARBA00023157"/>
    </source>
</evidence>
<dbReference type="SUPFAM" id="SSF57610">
    <property type="entry name" value="Thyroglobulin type-1 domain"/>
    <property type="match status" value="2"/>
</dbReference>
<protein>
    <recommendedName>
        <fullName evidence="4">Thyroglobulin type-1 domain-containing protein</fullName>
    </recommendedName>
</protein>
<evidence type="ECO:0000259" key="4">
    <source>
        <dbReference type="PROSITE" id="PS51162"/>
    </source>
</evidence>
<reference evidence="5" key="1">
    <citation type="submission" date="2020-08" db="EMBL/GenBank/DDBJ databases">
        <title>Multicomponent nature underlies the extraordinary mechanical properties of spider dragline silk.</title>
        <authorList>
            <person name="Kono N."/>
            <person name="Nakamura H."/>
            <person name="Mori M."/>
            <person name="Yoshida Y."/>
            <person name="Ohtoshi R."/>
            <person name="Malay A.D."/>
            <person name="Moran D.A.P."/>
            <person name="Tomita M."/>
            <person name="Numata K."/>
            <person name="Arakawa K."/>
        </authorList>
    </citation>
    <scope>NUCLEOTIDE SEQUENCE</scope>
</reference>
<feature type="disulfide bond" evidence="2">
    <location>
        <begin position="117"/>
        <end position="124"/>
    </location>
</feature>
<dbReference type="Proteomes" id="UP000887013">
    <property type="component" value="Unassembled WGS sequence"/>
</dbReference>
<keyword evidence="1 2" id="KW-1015">Disulfide bond</keyword>
<dbReference type="InterPro" id="IPR036857">
    <property type="entry name" value="Thyroglobulin_1_sf"/>
</dbReference>
<gene>
    <name evidence="5" type="primary">AVEN_202931_1</name>
    <name evidence="5" type="ORF">NPIL_98681</name>
</gene>
<feature type="disulfide bond" evidence="2">
    <location>
        <begin position="126"/>
        <end position="146"/>
    </location>
</feature>
<name>A0A8X6QVN2_NEPPI</name>
<organism evidence="5 6">
    <name type="scientific">Nephila pilipes</name>
    <name type="common">Giant wood spider</name>
    <name type="synonym">Nephila maculata</name>
    <dbReference type="NCBI Taxonomy" id="299642"/>
    <lineage>
        <taxon>Eukaryota</taxon>
        <taxon>Metazoa</taxon>
        <taxon>Ecdysozoa</taxon>
        <taxon>Arthropoda</taxon>
        <taxon>Chelicerata</taxon>
        <taxon>Arachnida</taxon>
        <taxon>Araneae</taxon>
        <taxon>Araneomorphae</taxon>
        <taxon>Entelegynae</taxon>
        <taxon>Araneoidea</taxon>
        <taxon>Nephilidae</taxon>
        <taxon>Nephila</taxon>
    </lineage>
</organism>
<accession>A0A8X6QVN2</accession>
<comment type="caution">
    <text evidence="2">Lacks conserved residue(s) required for the propagation of feature annotation.</text>
</comment>
<keyword evidence="3" id="KW-0732">Signal</keyword>
<feature type="domain" description="Thyroglobulin type-1" evidence="4">
    <location>
        <begin position="83"/>
        <end position="146"/>
    </location>
</feature>
<dbReference type="AlphaFoldDB" id="A0A8X6QVN2"/>
<feature type="chain" id="PRO_5036502492" description="Thyroglobulin type-1 domain-containing protein" evidence="3">
    <location>
        <begin position="23"/>
        <end position="147"/>
    </location>
</feature>
<evidence type="ECO:0000256" key="2">
    <source>
        <dbReference type="PROSITE-ProRule" id="PRU00500"/>
    </source>
</evidence>